<dbReference type="PRINTS" id="PR01035">
    <property type="entry name" value="TCRTETA"/>
</dbReference>
<evidence type="ECO:0000313" key="10">
    <source>
        <dbReference type="Proteomes" id="UP001149074"/>
    </source>
</evidence>
<dbReference type="GeneID" id="81352003"/>
<feature type="transmembrane region" description="Helical" evidence="7">
    <location>
        <begin position="159"/>
        <end position="177"/>
    </location>
</feature>
<reference evidence="9" key="2">
    <citation type="journal article" date="2023" name="IMA Fungus">
        <title>Comparative genomic study of the Penicillium genus elucidates a diverse pangenome and 15 lateral gene transfer events.</title>
        <authorList>
            <person name="Petersen C."/>
            <person name="Sorensen T."/>
            <person name="Nielsen M.R."/>
            <person name="Sondergaard T.E."/>
            <person name="Sorensen J.L."/>
            <person name="Fitzpatrick D.A."/>
            <person name="Frisvad J.C."/>
            <person name="Nielsen K.L."/>
        </authorList>
    </citation>
    <scope>NUCLEOTIDE SEQUENCE</scope>
    <source>
        <strain evidence="9">IBT 30761</strain>
    </source>
</reference>
<dbReference type="EMBL" id="JAPQKI010000001">
    <property type="protein sequence ID" value="KAJ5112475.1"/>
    <property type="molecule type" value="Genomic_DNA"/>
</dbReference>
<evidence type="ECO:0000256" key="2">
    <source>
        <dbReference type="ARBA" id="ARBA00006829"/>
    </source>
</evidence>
<organism evidence="9 10">
    <name type="scientific">Penicillium argentinense</name>
    <dbReference type="NCBI Taxonomy" id="1131581"/>
    <lineage>
        <taxon>Eukaryota</taxon>
        <taxon>Fungi</taxon>
        <taxon>Dikarya</taxon>
        <taxon>Ascomycota</taxon>
        <taxon>Pezizomycotina</taxon>
        <taxon>Eurotiomycetes</taxon>
        <taxon>Eurotiomycetidae</taxon>
        <taxon>Eurotiales</taxon>
        <taxon>Aspergillaceae</taxon>
        <taxon>Penicillium</taxon>
    </lineage>
</organism>
<feature type="transmembrane region" description="Helical" evidence="7">
    <location>
        <begin position="261"/>
        <end position="278"/>
    </location>
</feature>
<protein>
    <recommendedName>
        <fullName evidence="8">Major facilitator superfamily (MFS) profile domain-containing protein</fullName>
    </recommendedName>
</protein>
<keyword evidence="10" id="KW-1185">Reference proteome</keyword>
<keyword evidence="5 7" id="KW-1133">Transmembrane helix</keyword>
<keyword evidence="4 7" id="KW-0812">Transmembrane</keyword>
<dbReference type="Gene3D" id="1.20.1250.20">
    <property type="entry name" value="MFS general substrate transporter like domains"/>
    <property type="match status" value="1"/>
</dbReference>
<feature type="transmembrane region" description="Helical" evidence="7">
    <location>
        <begin position="189"/>
        <end position="208"/>
    </location>
</feature>
<comment type="subcellular location">
    <subcellularLocation>
        <location evidence="1">Membrane</location>
        <topology evidence="1">Multi-pass membrane protein</topology>
    </subcellularLocation>
</comment>
<feature type="transmembrane region" description="Helical" evidence="7">
    <location>
        <begin position="99"/>
        <end position="116"/>
    </location>
</feature>
<sequence length="468" mass="51247">MRVIISSKVIPHNRHPPWLFRVRSSTSFIITTVWMSTFTDFLLYAMIVPVMPSALMTRASVEYNDREYWISVLLMCEAGASLLLCPVFGYLVDTARTRKLPFVGALVMLACSMAILQVSHSLAMFIAGRLLQGAAGALVVVAGFAVLSDSVSQECLGQTIGYLGSAIASGFLLGPFFGGFVYDTLGYDAVFWVTHAIIVVDLTLRVAMIEKGTVALWMQKPDGGAVLNTDHEAESGTVLESDHSSGLNRFPMVQMLKQRRVLISSWALLVHGILLSAFDATLSIFVETRYGWSALGMGLIFLPLAIPAFFEPLFGYITDRYGARFVAFAFFFLLSPTLICLRFVEANTPPNIALLVILLLLSGIFIHGCAPAMYVETQLALAEMELERPDSLGKKGAVAQGFGLQCMCQFIGVFFGPLWGGFMNHQFGWETMSGTLGVLAALTAMSMLFLGEFEDGYEEDGERRPLFG</sequence>
<dbReference type="RefSeq" id="XP_056480248.1">
    <property type="nucleotide sequence ID" value="XM_056613024.1"/>
</dbReference>
<keyword evidence="6 7" id="KW-0472">Membrane</keyword>
<feature type="transmembrane region" description="Helical" evidence="7">
    <location>
        <begin position="396"/>
        <end position="419"/>
    </location>
</feature>
<evidence type="ECO:0000256" key="6">
    <source>
        <dbReference type="ARBA" id="ARBA00023136"/>
    </source>
</evidence>
<reference evidence="9" key="1">
    <citation type="submission" date="2022-11" db="EMBL/GenBank/DDBJ databases">
        <authorList>
            <person name="Petersen C."/>
        </authorList>
    </citation>
    <scope>NUCLEOTIDE SEQUENCE</scope>
    <source>
        <strain evidence="9">IBT 30761</strain>
    </source>
</reference>
<dbReference type="PANTHER" id="PTHR23506">
    <property type="entry name" value="GH10249P"/>
    <property type="match status" value="1"/>
</dbReference>
<feature type="domain" description="Major facilitator superfamily (MFS) profile" evidence="8">
    <location>
        <begin position="29"/>
        <end position="458"/>
    </location>
</feature>
<dbReference type="InterPro" id="IPR050930">
    <property type="entry name" value="MFS_Vesicular_Transporter"/>
</dbReference>
<evidence type="ECO:0000256" key="1">
    <source>
        <dbReference type="ARBA" id="ARBA00004141"/>
    </source>
</evidence>
<accession>A0A9W9G6A7</accession>
<dbReference type="PANTHER" id="PTHR23506:SF29">
    <property type="entry name" value="TRANSPORTER, PUTATIVE (AFU_ORTHOLOGUE AFUA_2G10530)-RELATED"/>
    <property type="match status" value="1"/>
</dbReference>
<dbReference type="SUPFAM" id="SSF103473">
    <property type="entry name" value="MFS general substrate transporter"/>
    <property type="match status" value="1"/>
</dbReference>
<feature type="transmembrane region" description="Helical" evidence="7">
    <location>
        <begin position="350"/>
        <end position="375"/>
    </location>
</feature>
<feature type="transmembrane region" description="Helical" evidence="7">
    <location>
        <begin position="290"/>
        <end position="310"/>
    </location>
</feature>
<dbReference type="AlphaFoldDB" id="A0A9W9G6A7"/>
<feature type="transmembrane region" description="Helical" evidence="7">
    <location>
        <begin position="28"/>
        <end position="48"/>
    </location>
</feature>
<dbReference type="InterPro" id="IPR036259">
    <property type="entry name" value="MFS_trans_sf"/>
</dbReference>
<evidence type="ECO:0000256" key="7">
    <source>
        <dbReference type="SAM" id="Phobius"/>
    </source>
</evidence>
<proteinExistence type="inferred from homology"/>
<gene>
    <name evidence="9" type="ORF">N7532_000520</name>
</gene>
<evidence type="ECO:0000313" key="9">
    <source>
        <dbReference type="EMBL" id="KAJ5112475.1"/>
    </source>
</evidence>
<dbReference type="PROSITE" id="PS50850">
    <property type="entry name" value="MFS"/>
    <property type="match status" value="1"/>
</dbReference>
<evidence type="ECO:0000259" key="8">
    <source>
        <dbReference type="PROSITE" id="PS50850"/>
    </source>
</evidence>
<dbReference type="GO" id="GO:0016020">
    <property type="term" value="C:membrane"/>
    <property type="evidence" value="ECO:0007669"/>
    <property type="project" value="UniProtKB-SubCell"/>
</dbReference>
<evidence type="ECO:0000256" key="5">
    <source>
        <dbReference type="ARBA" id="ARBA00022989"/>
    </source>
</evidence>
<feature type="transmembrane region" description="Helical" evidence="7">
    <location>
        <begin position="68"/>
        <end position="92"/>
    </location>
</feature>
<comment type="caution">
    <text evidence="9">The sequence shown here is derived from an EMBL/GenBank/DDBJ whole genome shotgun (WGS) entry which is preliminary data.</text>
</comment>
<dbReference type="OrthoDB" id="5086884at2759"/>
<dbReference type="GO" id="GO:0022857">
    <property type="term" value="F:transmembrane transporter activity"/>
    <property type="evidence" value="ECO:0007669"/>
    <property type="project" value="InterPro"/>
</dbReference>
<dbReference type="InterPro" id="IPR011701">
    <property type="entry name" value="MFS"/>
</dbReference>
<dbReference type="CDD" id="cd17325">
    <property type="entry name" value="MFS_MdtG_SLC18_like"/>
    <property type="match status" value="1"/>
</dbReference>
<comment type="similarity">
    <text evidence="2">Belongs to the major facilitator superfamily. Vesicular transporter family.</text>
</comment>
<name>A0A9W9G6A7_9EURO</name>
<evidence type="ECO:0000256" key="4">
    <source>
        <dbReference type="ARBA" id="ARBA00022692"/>
    </source>
</evidence>
<dbReference type="Proteomes" id="UP001149074">
    <property type="component" value="Unassembled WGS sequence"/>
</dbReference>
<dbReference type="InterPro" id="IPR001958">
    <property type="entry name" value="Tet-R_TetA/multi-R_MdtG-like"/>
</dbReference>
<dbReference type="Pfam" id="PF07690">
    <property type="entry name" value="MFS_1"/>
    <property type="match status" value="1"/>
</dbReference>
<feature type="transmembrane region" description="Helical" evidence="7">
    <location>
        <begin position="122"/>
        <end position="147"/>
    </location>
</feature>
<feature type="transmembrane region" description="Helical" evidence="7">
    <location>
        <begin position="431"/>
        <end position="450"/>
    </location>
</feature>
<keyword evidence="3" id="KW-0813">Transport</keyword>
<feature type="transmembrane region" description="Helical" evidence="7">
    <location>
        <begin position="322"/>
        <end position="344"/>
    </location>
</feature>
<dbReference type="InterPro" id="IPR020846">
    <property type="entry name" value="MFS_dom"/>
</dbReference>
<evidence type="ECO:0000256" key="3">
    <source>
        <dbReference type="ARBA" id="ARBA00022448"/>
    </source>
</evidence>